<gene>
    <name evidence="1" type="ORF">EZS27_022264</name>
</gene>
<dbReference type="EMBL" id="SNRY01001739">
    <property type="protein sequence ID" value="KAA6328871.1"/>
    <property type="molecule type" value="Genomic_DNA"/>
</dbReference>
<accession>A0A5J4R709</accession>
<comment type="caution">
    <text evidence="1">The sequence shown here is derived from an EMBL/GenBank/DDBJ whole genome shotgun (WGS) entry which is preliminary data.</text>
</comment>
<name>A0A5J4R709_9ZZZZ</name>
<reference evidence="1" key="1">
    <citation type="submission" date="2019-03" db="EMBL/GenBank/DDBJ databases">
        <title>Single cell metagenomics reveals metabolic interactions within the superorganism composed of flagellate Streblomastix strix and complex community of Bacteroidetes bacteria on its surface.</title>
        <authorList>
            <person name="Treitli S.C."/>
            <person name="Kolisko M."/>
            <person name="Husnik F."/>
            <person name="Keeling P."/>
            <person name="Hampl V."/>
        </authorList>
    </citation>
    <scope>NUCLEOTIDE SEQUENCE</scope>
    <source>
        <strain evidence="1">STM</strain>
    </source>
</reference>
<dbReference type="AlphaFoldDB" id="A0A5J4R709"/>
<proteinExistence type="predicted"/>
<protein>
    <submittedName>
        <fullName evidence="1">Uncharacterized protein</fullName>
    </submittedName>
</protein>
<dbReference type="Gene3D" id="3.40.50.620">
    <property type="entry name" value="HUPs"/>
    <property type="match status" value="1"/>
</dbReference>
<organism evidence="1">
    <name type="scientific">termite gut metagenome</name>
    <dbReference type="NCBI Taxonomy" id="433724"/>
    <lineage>
        <taxon>unclassified sequences</taxon>
        <taxon>metagenomes</taxon>
        <taxon>organismal metagenomes</taxon>
    </lineage>
</organism>
<evidence type="ECO:0000313" key="1">
    <source>
        <dbReference type="EMBL" id="KAA6328871.1"/>
    </source>
</evidence>
<dbReference type="InterPro" id="IPR014729">
    <property type="entry name" value="Rossmann-like_a/b/a_fold"/>
</dbReference>
<sequence length="283" mass="31884">MKIKVNSPVYDSSNGAATIKLISDNGTHALIKIDFLTLLPFVNKVSSKVIDFFIMSACAYGIDRFVDRKANSVDGWSRELIVELPVFNTALWNNARVELESLFSFLTGDYWSIDFYKMQFKYPNKPLEEEYNDTFSQVNLFSGGLDSLIGVINFLETKPAEKILFTSHYDREMKGPKGDQGELLDKLQSKYGGQFIHIPSVEVTLSYSTANKETTFRSRSILFIGMALLVAQTKSIPIIVPENGTVSLNYPLSPSRRSACSTRTTHPTYMSKIRILWEKIGAL</sequence>